<feature type="region of interest" description="Disordered" evidence="5">
    <location>
        <begin position="194"/>
        <end position="222"/>
    </location>
</feature>
<keyword evidence="3" id="KW-0067">ATP-binding</keyword>
<proteinExistence type="inferred from homology"/>
<reference evidence="7" key="1">
    <citation type="submission" date="2021-06" db="EMBL/GenBank/DDBJ databases">
        <title>Genome Sequence of Mortierella hyaline Strain SCG-10, a Cold-Adapted, Nitrate-Reducing Fungus Isolated from Soil in Minnesota, USA.</title>
        <authorList>
            <person name="Aldossari N."/>
        </authorList>
    </citation>
    <scope>NUCLEOTIDE SEQUENCE</scope>
    <source>
        <strain evidence="7">SCG-10</strain>
    </source>
</reference>
<dbReference type="EMBL" id="JAHRHY010000014">
    <property type="protein sequence ID" value="KAG9064196.1"/>
    <property type="molecule type" value="Genomic_DNA"/>
</dbReference>
<dbReference type="Proteomes" id="UP000707451">
    <property type="component" value="Unassembled WGS sequence"/>
</dbReference>
<keyword evidence="4" id="KW-0238">DNA-binding</keyword>
<dbReference type="Pfam" id="PF00488">
    <property type="entry name" value="MutS_V"/>
    <property type="match status" value="1"/>
</dbReference>
<gene>
    <name evidence="7" type="primary">MSH4_2</name>
    <name evidence="7" type="ORF">KI688_003384</name>
</gene>
<dbReference type="InterPro" id="IPR027417">
    <property type="entry name" value="P-loop_NTPase"/>
</dbReference>
<dbReference type="GO" id="GO:0140664">
    <property type="term" value="F:ATP-dependent DNA damage sensor activity"/>
    <property type="evidence" value="ECO:0007669"/>
    <property type="project" value="InterPro"/>
</dbReference>
<dbReference type="GO" id="GO:0030983">
    <property type="term" value="F:mismatched DNA binding"/>
    <property type="evidence" value="ECO:0007669"/>
    <property type="project" value="InterPro"/>
</dbReference>
<evidence type="ECO:0000313" key="8">
    <source>
        <dbReference type="Proteomes" id="UP000707451"/>
    </source>
</evidence>
<dbReference type="PANTHER" id="PTHR11361:SF21">
    <property type="entry name" value="MUTS PROTEIN HOMOLOG 4"/>
    <property type="match status" value="1"/>
</dbReference>
<feature type="compositionally biased region" description="Basic and acidic residues" evidence="5">
    <location>
        <begin position="195"/>
        <end position="222"/>
    </location>
</feature>
<evidence type="ECO:0000313" key="7">
    <source>
        <dbReference type="EMBL" id="KAG9064196.1"/>
    </source>
</evidence>
<dbReference type="InterPro" id="IPR000432">
    <property type="entry name" value="DNA_mismatch_repair_MutS_C"/>
</dbReference>
<dbReference type="AlphaFoldDB" id="A0A9P8BQQ9"/>
<sequence length="222" mass="24918">MTEMKETAYIVENATKKSLVIIDELGRGTSTHDGLAIAFAVCEELIHNRSLVFFATHFQELTSTLTAYHNVVNLHLETEMTRDEGQKPGISYKYRLVKGSAKEEHYGLSLAKTLNLPHDILTRAEVVSIRLMDLQESARRHSESNRIVSRRRALAQAAHDCVLIQEAAKGMTDEELVVALHDVQQTAMRHLLAIPREEQDIDKDKDKDKGKSAKRDSGVVMG</sequence>
<dbReference type="PROSITE" id="PS00486">
    <property type="entry name" value="DNA_MISMATCH_REPAIR_2"/>
    <property type="match status" value="1"/>
</dbReference>
<comment type="caution">
    <text evidence="7">The sequence shown here is derived from an EMBL/GenBank/DDBJ whole genome shotgun (WGS) entry which is preliminary data.</text>
</comment>
<dbReference type="PANTHER" id="PTHR11361">
    <property type="entry name" value="DNA MISMATCH REPAIR PROTEIN MUTS FAMILY MEMBER"/>
    <property type="match status" value="1"/>
</dbReference>
<keyword evidence="8" id="KW-1185">Reference proteome</keyword>
<comment type="similarity">
    <text evidence="1">Belongs to the DNA mismatch repair MutS family.</text>
</comment>
<protein>
    <submittedName>
        <fullName evidence="7">MutS protein msh4</fullName>
    </submittedName>
</protein>
<organism evidence="7 8">
    <name type="scientific">Linnemannia hyalina</name>
    <dbReference type="NCBI Taxonomy" id="64524"/>
    <lineage>
        <taxon>Eukaryota</taxon>
        <taxon>Fungi</taxon>
        <taxon>Fungi incertae sedis</taxon>
        <taxon>Mucoromycota</taxon>
        <taxon>Mortierellomycotina</taxon>
        <taxon>Mortierellomycetes</taxon>
        <taxon>Mortierellales</taxon>
        <taxon>Mortierellaceae</taxon>
        <taxon>Linnemannia</taxon>
    </lineage>
</organism>
<dbReference type="GO" id="GO:0007131">
    <property type="term" value="P:reciprocal meiotic recombination"/>
    <property type="evidence" value="ECO:0007669"/>
    <property type="project" value="TreeGrafter"/>
</dbReference>
<accession>A0A9P8BQQ9</accession>
<dbReference type="SUPFAM" id="SSF52540">
    <property type="entry name" value="P-loop containing nucleoside triphosphate hydrolases"/>
    <property type="match status" value="1"/>
</dbReference>
<dbReference type="GO" id="GO:0005634">
    <property type="term" value="C:nucleus"/>
    <property type="evidence" value="ECO:0007669"/>
    <property type="project" value="TreeGrafter"/>
</dbReference>
<evidence type="ECO:0000256" key="3">
    <source>
        <dbReference type="ARBA" id="ARBA00022840"/>
    </source>
</evidence>
<evidence type="ECO:0000256" key="2">
    <source>
        <dbReference type="ARBA" id="ARBA00022741"/>
    </source>
</evidence>
<evidence type="ECO:0000256" key="4">
    <source>
        <dbReference type="ARBA" id="ARBA00023125"/>
    </source>
</evidence>
<dbReference type="SMART" id="SM00534">
    <property type="entry name" value="MUTSac"/>
    <property type="match status" value="1"/>
</dbReference>
<keyword evidence="2" id="KW-0547">Nucleotide-binding</keyword>
<evidence type="ECO:0000256" key="5">
    <source>
        <dbReference type="SAM" id="MobiDB-lite"/>
    </source>
</evidence>
<name>A0A9P8BQQ9_9FUNG</name>
<evidence type="ECO:0000256" key="1">
    <source>
        <dbReference type="ARBA" id="ARBA00006271"/>
    </source>
</evidence>
<dbReference type="GO" id="GO:0006298">
    <property type="term" value="P:mismatch repair"/>
    <property type="evidence" value="ECO:0007669"/>
    <property type="project" value="InterPro"/>
</dbReference>
<feature type="domain" description="DNA mismatch repair proteins mutS family" evidence="6">
    <location>
        <begin position="18"/>
        <end position="34"/>
    </location>
</feature>
<evidence type="ECO:0000259" key="6">
    <source>
        <dbReference type="PROSITE" id="PS00486"/>
    </source>
</evidence>
<dbReference type="OrthoDB" id="276261at2759"/>
<dbReference type="GO" id="GO:0005524">
    <property type="term" value="F:ATP binding"/>
    <property type="evidence" value="ECO:0007669"/>
    <property type="project" value="UniProtKB-KW"/>
</dbReference>
<dbReference type="Gene3D" id="3.40.50.300">
    <property type="entry name" value="P-loop containing nucleotide triphosphate hydrolases"/>
    <property type="match status" value="1"/>
</dbReference>
<dbReference type="InterPro" id="IPR045076">
    <property type="entry name" value="MutS"/>
</dbReference>